<accession>A0A9N9ULF6</accession>
<dbReference type="EMBL" id="CABFNO020001473">
    <property type="protein sequence ID" value="CAG9990493.1"/>
    <property type="molecule type" value="Genomic_DNA"/>
</dbReference>
<protein>
    <submittedName>
        <fullName evidence="2">Uncharacterized protein</fullName>
    </submittedName>
</protein>
<sequence>MKDQYSSYKKIAAPSPLLASRGPAHAFNSRIPPPLTRASPDTGRARECLEPPDAAGAHESPGVLFPFQSNLFARHLCDNEGSQSPEPAGVLVRIQPQRVES</sequence>
<gene>
    <name evidence="2" type="ORF">CBYS24578_00013804</name>
</gene>
<keyword evidence="3" id="KW-1185">Reference proteome</keyword>
<evidence type="ECO:0000313" key="3">
    <source>
        <dbReference type="Proteomes" id="UP000754883"/>
    </source>
</evidence>
<feature type="region of interest" description="Disordered" evidence="1">
    <location>
        <begin position="78"/>
        <end position="101"/>
    </location>
</feature>
<evidence type="ECO:0000256" key="1">
    <source>
        <dbReference type="SAM" id="MobiDB-lite"/>
    </source>
</evidence>
<proteinExistence type="predicted"/>
<feature type="region of interest" description="Disordered" evidence="1">
    <location>
        <begin position="19"/>
        <end position="61"/>
    </location>
</feature>
<name>A0A9N9ULF6_9HYPO</name>
<dbReference type="Proteomes" id="UP000754883">
    <property type="component" value="Unassembled WGS sequence"/>
</dbReference>
<dbReference type="AlphaFoldDB" id="A0A9N9ULF6"/>
<reference evidence="2" key="1">
    <citation type="submission" date="2021-10" db="EMBL/GenBank/DDBJ databases">
        <authorList>
            <person name="Piombo E."/>
        </authorList>
    </citation>
    <scope>NUCLEOTIDE SEQUENCE</scope>
</reference>
<evidence type="ECO:0000313" key="2">
    <source>
        <dbReference type="EMBL" id="CAG9990493.1"/>
    </source>
</evidence>
<comment type="caution">
    <text evidence="2">The sequence shown here is derived from an EMBL/GenBank/DDBJ whole genome shotgun (WGS) entry which is preliminary data.</text>
</comment>
<organism evidence="2 3">
    <name type="scientific">Clonostachys byssicola</name>
    <dbReference type="NCBI Taxonomy" id="160290"/>
    <lineage>
        <taxon>Eukaryota</taxon>
        <taxon>Fungi</taxon>
        <taxon>Dikarya</taxon>
        <taxon>Ascomycota</taxon>
        <taxon>Pezizomycotina</taxon>
        <taxon>Sordariomycetes</taxon>
        <taxon>Hypocreomycetidae</taxon>
        <taxon>Hypocreales</taxon>
        <taxon>Bionectriaceae</taxon>
        <taxon>Clonostachys</taxon>
    </lineage>
</organism>